<dbReference type="PROSITE" id="PS51318">
    <property type="entry name" value="TAT"/>
    <property type="match status" value="1"/>
</dbReference>
<dbReference type="Proteomes" id="UP000315010">
    <property type="component" value="Unassembled WGS sequence"/>
</dbReference>
<name>A0A5C5ZCG4_9BACT</name>
<dbReference type="PANTHER" id="PTHR43737:SF1">
    <property type="entry name" value="DUF1501 DOMAIN-CONTAINING PROTEIN"/>
    <property type="match status" value="1"/>
</dbReference>
<comment type="caution">
    <text evidence="1">The sequence shown here is derived from an EMBL/GenBank/DDBJ whole genome shotgun (WGS) entry which is preliminary data.</text>
</comment>
<dbReference type="EMBL" id="SJPJ01000001">
    <property type="protein sequence ID" value="TWT84845.1"/>
    <property type="molecule type" value="Genomic_DNA"/>
</dbReference>
<accession>A0A5C5ZCG4</accession>
<reference evidence="1 2" key="1">
    <citation type="submission" date="2019-02" db="EMBL/GenBank/DDBJ databases">
        <title>Deep-cultivation of Planctomycetes and their phenomic and genomic characterization uncovers novel biology.</title>
        <authorList>
            <person name="Wiegand S."/>
            <person name="Jogler M."/>
            <person name="Boedeker C."/>
            <person name="Pinto D."/>
            <person name="Vollmers J."/>
            <person name="Rivas-Marin E."/>
            <person name="Kohn T."/>
            <person name="Peeters S.H."/>
            <person name="Heuer A."/>
            <person name="Rast P."/>
            <person name="Oberbeckmann S."/>
            <person name="Bunk B."/>
            <person name="Jeske O."/>
            <person name="Meyerdierks A."/>
            <person name="Storesund J.E."/>
            <person name="Kallscheuer N."/>
            <person name="Luecker S."/>
            <person name="Lage O.M."/>
            <person name="Pohl T."/>
            <person name="Merkel B.J."/>
            <person name="Hornburger P."/>
            <person name="Mueller R.-W."/>
            <person name="Bruemmer F."/>
            <person name="Labrenz M."/>
            <person name="Spormann A.M."/>
            <person name="Op Den Camp H."/>
            <person name="Overmann J."/>
            <person name="Amann R."/>
            <person name="Jetten M.S.M."/>
            <person name="Mascher T."/>
            <person name="Medema M.H."/>
            <person name="Devos D.P."/>
            <person name="Kaster A.-K."/>
            <person name="Ovreas L."/>
            <person name="Rohde M."/>
            <person name="Galperin M.Y."/>
            <person name="Jogler C."/>
        </authorList>
    </citation>
    <scope>NUCLEOTIDE SEQUENCE [LARGE SCALE GENOMIC DNA]</scope>
    <source>
        <strain evidence="1 2">CA13</strain>
    </source>
</reference>
<dbReference type="Pfam" id="PF07394">
    <property type="entry name" value="DUF1501"/>
    <property type="match status" value="1"/>
</dbReference>
<dbReference type="PANTHER" id="PTHR43737">
    <property type="entry name" value="BLL7424 PROTEIN"/>
    <property type="match status" value="1"/>
</dbReference>
<gene>
    <name evidence="1" type="ORF">CA13_63260</name>
</gene>
<dbReference type="InterPro" id="IPR017850">
    <property type="entry name" value="Alkaline_phosphatase_core_sf"/>
</dbReference>
<keyword evidence="2" id="KW-1185">Reference proteome</keyword>
<proteinExistence type="predicted"/>
<dbReference type="SUPFAM" id="SSF53649">
    <property type="entry name" value="Alkaline phosphatase-like"/>
    <property type="match status" value="1"/>
</dbReference>
<organism evidence="1 2">
    <name type="scientific">Novipirellula herctigrandis</name>
    <dbReference type="NCBI Taxonomy" id="2527986"/>
    <lineage>
        <taxon>Bacteria</taxon>
        <taxon>Pseudomonadati</taxon>
        <taxon>Planctomycetota</taxon>
        <taxon>Planctomycetia</taxon>
        <taxon>Pirellulales</taxon>
        <taxon>Pirellulaceae</taxon>
        <taxon>Novipirellula</taxon>
    </lineage>
</organism>
<protein>
    <recommendedName>
        <fullName evidence="3">DUF1501 domain-containing protein</fullName>
    </recommendedName>
</protein>
<dbReference type="InterPro" id="IPR006311">
    <property type="entry name" value="TAT_signal"/>
</dbReference>
<evidence type="ECO:0008006" key="3">
    <source>
        <dbReference type="Google" id="ProtNLM"/>
    </source>
</evidence>
<dbReference type="AlphaFoldDB" id="A0A5C5ZCG4"/>
<sequence length="473" mass="51229">MSTNQDPNRKHVSRRTVMQQGALGAAGVIASGGLNARGVAAAAQDKPALTPEQLLAQQKATRDAAAHAKAKKGQTKSVIQIFLWGGMSHNDAWDPKPGTGYDYLGEFDKFIPTNVKGIQVSSLFPNLAKQADKYSLIRSMTHGNNGHETAAYLMQTGHKPGGRLAYPSVGAIFAYFKKEQYKGLLPPYIVMLKAAGRFSEEGFLGPAYKPFATGGDPNAARFEVQGIVNRGINDARQRARRELVDKINLLGYGIADAPEMAAAESAKEKAYGLILGKGREVFNLENEPKELRDRYGRNTFGQECLAARRMVEAGVPYVTISFPGGWDTHSNHFTTMKRQCPMLDQGLATLFSDLGDRGLLDSTVVWCTGEFGRTPKVDWEPPWNGGRGHFGKVFTVMVAGGGFKGGRIVGSSDEKGENVKERPVYPADLLGSIYLLAGIDANAKLPHPLGLDARVLDTENEGMKSAGLLEEIM</sequence>
<evidence type="ECO:0000313" key="1">
    <source>
        <dbReference type="EMBL" id="TWT84845.1"/>
    </source>
</evidence>
<dbReference type="InterPro" id="IPR010869">
    <property type="entry name" value="DUF1501"/>
</dbReference>
<evidence type="ECO:0000313" key="2">
    <source>
        <dbReference type="Proteomes" id="UP000315010"/>
    </source>
</evidence>
<dbReference type="RefSeq" id="WP_419194986.1">
    <property type="nucleotide sequence ID" value="NZ_SJPJ01000001.1"/>
</dbReference>